<dbReference type="InterPro" id="IPR001128">
    <property type="entry name" value="Cyt_P450"/>
</dbReference>
<dbReference type="OrthoDB" id="3807506at2"/>
<keyword evidence="2 7" id="KW-0349">Heme</keyword>
<gene>
    <name evidence="8" type="ORF">SAMN05444920_11179</name>
</gene>
<keyword evidence="5 7" id="KW-0408">Iron</keyword>
<reference evidence="8 9" key="1">
    <citation type="submission" date="2016-10" db="EMBL/GenBank/DDBJ databases">
        <authorList>
            <person name="de Groot N.N."/>
        </authorList>
    </citation>
    <scope>NUCLEOTIDE SEQUENCE [LARGE SCALE GENOMIC DNA]</scope>
    <source>
        <strain evidence="8 9">CGMCC 4.7037</strain>
    </source>
</reference>
<dbReference type="PRINTS" id="PR00359">
    <property type="entry name" value="BP450"/>
</dbReference>
<dbReference type="GO" id="GO:0004497">
    <property type="term" value="F:monooxygenase activity"/>
    <property type="evidence" value="ECO:0007669"/>
    <property type="project" value="UniProtKB-KW"/>
</dbReference>
<sequence length="404" mass="44687">MSLGDIYHPLRTHLNDPYPFYERARREEPVFFSPVVGAWVVTKMADVRRILRDGRTFSSANTLRPYTPFPPVILEELAKGYPLREAYITMDGEEHRRLRAPAAAALSPERVDAAEPYITERASVLMDGLAKEGRVEFMAAYANRLPVDVIARLAGFAEEDAKTFGDDSRAAAAMGMGHQFSSDEERVECARAWVRFQHLIARYVAERRTAPRDDLISDYIAAYGAGDMAGLVGLVLSFALPGHITTSALLGNALLHLLSHPQQWRLLCERPELAANATEEIARFDGPTHLFLRVTTADTTLGGRELPAGTEVAVCLASANRDEDAFERAGEFDITRPPQAGVAFGQGAHYCPGAGLARRQVEVSLRLLAERLPGLRLVPDQRIEYRGTLDHRGPLTLRLDTQGR</sequence>
<dbReference type="RefSeq" id="WP_160150489.1">
    <property type="nucleotide sequence ID" value="NZ_FNVT01000011.1"/>
</dbReference>
<dbReference type="PANTHER" id="PTHR46696:SF1">
    <property type="entry name" value="CYTOCHROME P450 YJIB-RELATED"/>
    <property type="match status" value="1"/>
</dbReference>
<dbReference type="InterPro" id="IPR002397">
    <property type="entry name" value="Cyt_P450_B"/>
</dbReference>
<evidence type="ECO:0000256" key="7">
    <source>
        <dbReference type="RuleBase" id="RU000461"/>
    </source>
</evidence>
<evidence type="ECO:0000256" key="5">
    <source>
        <dbReference type="ARBA" id="ARBA00023004"/>
    </source>
</evidence>
<dbReference type="SUPFAM" id="SSF48264">
    <property type="entry name" value="Cytochrome P450"/>
    <property type="match status" value="1"/>
</dbReference>
<dbReference type="AlphaFoldDB" id="A0A1H6EKD8"/>
<proteinExistence type="inferred from homology"/>
<dbReference type="InterPro" id="IPR017972">
    <property type="entry name" value="Cyt_P450_CS"/>
</dbReference>
<evidence type="ECO:0000256" key="2">
    <source>
        <dbReference type="ARBA" id="ARBA00022617"/>
    </source>
</evidence>
<evidence type="ECO:0000256" key="4">
    <source>
        <dbReference type="ARBA" id="ARBA00023002"/>
    </source>
</evidence>
<dbReference type="GO" id="GO:0016705">
    <property type="term" value="F:oxidoreductase activity, acting on paired donors, with incorporation or reduction of molecular oxygen"/>
    <property type="evidence" value="ECO:0007669"/>
    <property type="project" value="InterPro"/>
</dbReference>
<keyword evidence="4 7" id="KW-0560">Oxidoreductase</keyword>
<organism evidence="8 9">
    <name type="scientific">Nonomuraea solani</name>
    <dbReference type="NCBI Taxonomy" id="1144553"/>
    <lineage>
        <taxon>Bacteria</taxon>
        <taxon>Bacillati</taxon>
        <taxon>Actinomycetota</taxon>
        <taxon>Actinomycetes</taxon>
        <taxon>Streptosporangiales</taxon>
        <taxon>Streptosporangiaceae</taxon>
        <taxon>Nonomuraea</taxon>
    </lineage>
</organism>
<dbReference type="PROSITE" id="PS00086">
    <property type="entry name" value="CYTOCHROME_P450"/>
    <property type="match status" value="1"/>
</dbReference>
<keyword evidence="3 7" id="KW-0479">Metal-binding</keyword>
<comment type="similarity">
    <text evidence="1 7">Belongs to the cytochrome P450 family.</text>
</comment>
<dbReference type="PANTHER" id="PTHR46696">
    <property type="entry name" value="P450, PUTATIVE (EUROFUNG)-RELATED"/>
    <property type="match status" value="1"/>
</dbReference>
<dbReference type="Gene3D" id="1.10.630.10">
    <property type="entry name" value="Cytochrome P450"/>
    <property type="match status" value="1"/>
</dbReference>
<protein>
    <submittedName>
        <fullName evidence="8">Cytochrome P450</fullName>
    </submittedName>
</protein>
<dbReference type="GO" id="GO:0005506">
    <property type="term" value="F:iron ion binding"/>
    <property type="evidence" value="ECO:0007669"/>
    <property type="project" value="InterPro"/>
</dbReference>
<keyword evidence="9" id="KW-1185">Reference proteome</keyword>
<evidence type="ECO:0000256" key="6">
    <source>
        <dbReference type="ARBA" id="ARBA00023033"/>
    </source>
</evidence>
<evidence type="ECO:0000313" key="9">
    <source>
        <dbReference type="Proteomes" id="UP000236732"/>
    </source>
</evidence>
<dbReference type="GO" id="GO:0020037">
    <property type="term" value="F:heme binding"/>
    <property type="evidence" value="ECO:0007669"/>
    <property type="project" value="InterPro"/>
</dbReference>
<evidence type="ECO:0000256" key="3">
    <source>
        <dbReference type="ARBA" id="ARBA00022723"/>
    </source>
</evidence>
<keyword evidence="6 7" id="KW-0503">Monooxygenase</keyword>
<evidence type="ECO:0000313" key="8">
    <source>
        <dbReference type="EMBL" id="SEG97833.1"/>
    </source>
</evidence>
<name>A0A1H6EKD8_9ACTN</name>
<accession>A0A1H6EKD8</accession>
<evidence type="ECO:0000256" key="1">
    <source>
        <dbReference type="ARBA" id="ARBA00010617"/>
    </source>
</evidence>
<dbReference type="FunFam" id="1.10.630.10:FF:000018">
    <property type="entry name" value="Cytochrome P450 monooxygenase"/>
    <property type="match status" value="1"/>
</dbReference>
<dbReference type="EMBL" id="FNVT01000011">
    <property type="protein sequence ID" value="SEG97833.1"/>
    <property type="molecule type" value="Genomic_DNA"/>
</dbReference>
<dbReference type="InterPro" id="IPR036396">
    <property type="entry name" value="Cyt_P450_sf"/>
</dbReference>
<dbReference type="Pfam" id="PF00067">
    <property type="entry name" value="p450"/>
    <property type="match status" value="1"/>
</dbReference>
<dbReference type="Proteomes" id="UP000236732">
    <property type="component" value="Unassembled WGS sequence"/>
</dbReference>